<comment type="subcellular location">
    <subcellularLocation>
        <location evidence="2">Cytoplasm</location>
    </subcellularLocation>
    <subcellularLocation>
        <location evidence="1">Nucleus</location>
    </subcellularLocation>
</comment>
<evidence type="ECO:0000256" key="7">
    <source>
        <dbReference type="ARBA" id="ARBA00023158"/>
    </source>
</evidence>
<dbReference type="Proteomes" id="UP000288805">
    <property type="component" value="Unassembled WGS sequence"/>
</dbReference>
<dbReference type="PANTHER" id="PTHR15975">
    <property type="entry name" value="CCR4-NOT TRANSCRIPTION COMPLEX SUBUNIT 11"/>
    <property type="match status" value="1"/>
</dbReference>
<evidence type="ECO:0000256" key="9">
    <source>
        <dbReference type="ARBA" id="ARBA00023242"/>
    </source>
</evidence>
<evidence type="ECO:0000256" key="10">
    <source>
        <dbReference type="SAM" id="MobiDB-lite"/>
    </source>
</evidence>
<dbReference type="GO" id="GO:0030014">
    <property type="term" value="C:CCR4-NOT complex"/>
    <property type="evidence" value="ECO:0007669"/>
    <property type="project" value="InterPro"/>
</dbReference>
<dbReference type="PANTHER" id="PTHR15975:SF0">
    <property type="entry name" value="CCR4-NOT TRANSCRIPTION COMPLEX SUBUNIT 11"/>
    <property type="match status" value="1"/>
</dbReference>
<evidence type="ECO:0000256" key="4">
    <source>
        <dbReference type="ARBA" id="ARBA00014872"/>
    </source>
</evidence>
<evidence type="ECO:0000256" key="5">
    <source>
        <dbReference type="ARBA" id="ARBA00022490"/>
    </source>
</evidence>
<evidence type="ECO:0000256" key="2">
    <source>
        <dbReference type="ARBA" id="ARBA00004496"/>
    </source>
</evidence>
<name>A0A438KIX8_VITVI</name>
<keyword evidence="5" id="KW-0963">Cytoplasm</keyword>
<keyword evidence="8" id="KW-0804">Transcription</keyword>
<gene>
    <name evidence="11" type="ORF">CK203_002312</name>
</gene>
<feature type="region of interest" description="Disordered" evidence="10">
    <location>
        <begin position="210"/>
        <end position="229"/>
    </location>
</feature>
<reference evidence="11 12" key="1">
    <citation type="journal article" date="2018" name="PLoS Genet.">
        <title>Population sequencing reveals clonal diversity and ancestral inbreeding in the grapevine cultivar Chardonnay.</title>
        <authorList>
            <person name="Roach M.J."/>
            <person name="Johnson D.L."/>
            <person name="Bohlmann J."/>
            <person name="van Vuuren H.J."/>
            <person name="Jones S.J."/>
            <person name="Pretorius I.S."/>
            <person name="Schmidt S.A."/>
            <person name="Borneman A.R."/>
        </authorList>
    </citation>
    <scope>NUCLEOTIDE SEQUENCE [LARGE SCALE GENOMIC DNA]</scope>
    <source>
        <strain evidence="12">cv. Chardonnay</strain>
        <tissue evidence="11">Leaf</tissue>
    </source>
</reference>
<dbReference type="EMBL" id="QGNW01000005">
    <property type="protein sequence ID" value="RVX21171.1"/>
    <property type="molecule type" value="Genomic_DNA"/>
</dbReference>
<keyword evidence="7" id="KW-0943">RNA-mediated gene silencing</keyword>
<evidence type="ECO:0000256" key="1">
    <source>
        <dbReference type="ARBA" id="ARBA00004123"/>
    </source>
</evidence>
<organism evidence="11 12">
    <name type="scientific">Vitis vinifera</name>
    <name type="common">Grape</name>
    <dbReference type="NCBI Taxonomy" id="29760"/>
    <lineage>
        <taxon>Eukaryota</taxon>
        <taxon>Viridiplantae</taxon>
        <taxon>Streptophyta</taxon>
        <taxon>Embryophyta</taxon>
        <taxon>Tracheophyta</taxon>
        <taxon>Spermatophyta</taxon>
        <taxon>Magnoliopsida</taxon>
        <taxon>eudicotyledons</taxon>
        <taxon>Gunneridae</taxon>
        <taxon>Pentapetalae</taxon>
        <taxon>rosids</taxon>
        <taxon>Vitales</taxon>
        <taxon>Vitaceae</taxon>
        <taxon>Viteae</taxon>
        <taxon>Vitis</taxon>
    </lineage>
</organism>
<comment type="similarity">
    <text evidence="3">Belongs to the CNOT11 family.</text>
</comment>
<evidence type="ECO:0000313" key="12">
    <source>
        <dbReference type="Proteomes" id="UP000288805"/>
    </source>
</evidence>
<evidence type="ECO:0000256" key="6">
    <source>
        <dbReference type="ARBA" id="ARBA00023015"/>
    </source>
</evidence>
<evidence type="ECO:0000256" key="3">
    <source>
        <dbReference type="ARBA" id="ARBA00008030"/>
    </source>
</evidence>
<dbReference type="AlphaFoldDB" id="A0A438KIX8"/>
<keyword evidence="6" id="KW-0805">Transcription regulation</keyword>
<keyword evidence="9" id="KW-0539">Nucleus</keyword>
<protein>
    <recommendedName>
        <fullName evidence="4">CCR4-NOT transcription complex subunit 11</fullName>
    </recommendedName>
</protein>
<comment type="caution">
    <text evidence="11">The sequence shown here is derived from an EMBL/GenBank/DDBJ whole genome shotgun (WGS) entry which is preliminary data.</text>
</comment>
<evidence type="ECO:0000256" key="8">
    <source>
        <dbReference type="ARBA" id="ARBA00023163"/>
    </source>
</evidence>
<accession>A0A438KIX8</accession>
<dbReference type="GO" id="GO:0005634">
    <property type="term" value="C:nucleus"/>
    <property type="evidence" value="ECO:0007669"/>
    <property type="project" value="UniProtKB-SubCell"/>
</dbReference>
<dbReference type="InterPro" id="IPR019312">
    <property type="entry name" value="CNOT11"/>
</dbReference>
<dbReference type="GO" id="GO:0005737">
    <property type="term" value="C:cytoplasm"/>
    <property type="evidence" value="ECO:0007669"/>
    <property type="project" value="UniProtKB-SubCell"/>
</dbReference>
<evidence type="ECO:0000313" key="11">
    <source>
        <dbReference type="EMBL" id="RVX21171.1"/>
    </source>
</evidence>
<dbReference type="GO" id="GO:0031047">
    <property type="term" value="P:regulatory ncRNA-mediated gene silencing"/>
    <property type="evidence" value="ECO:0007669"/>
    <property type="project" value="UniProtKB-KW"/>
</dbReference>
<proteinExistence type="inferred from homology"/>
<sequence>MDKWCGDEPLCESFPSLFTLSSSKKAWLADVWNPEGDGGGWTPLFSGVFNDWELELMERFRQKIQVVRVHRDVEDRVIWTTSRCGTFSVKSLYSILELGNSPLFPSGSVWRSSAPPKAACNEEAEKYERAFILQLLASANSSNSKEVLKQTATDFVKGFDPSSQAFPQQEQLQQQYCDRVHPEPYNCLLRNATVKNVVPDPDVPSGCDINSPEFDLEPGAKPKLGSGDRDEALTGLLQNLSLEGFGPRWIRPLPPRLLIQDEARRHALKINKQSKFLQWDYGMCADTSRGAAVRDLIAKALKGPLAPTQQELPVINGLVSPPSQLGYGAKAHLVAPLHPCGLRLVGRLAQWASCHESLHGVAMSTMSWYGRASHGAELKFSDSRQGLRCAW</sequence>